<feature type="compositionally biased region" description="Polar residues" evidence="1">
    <location>
        <begin position="145"/>
        <end position="157"/>
    </location>
</feature>
<feature type="region of interest" description="Disordered" evidence="1">
    <location>
        <begin position="56"/>
        <end position="177"/>
    </location>
</feature>
<organism evidence="2 3">
    <name type="scientific">Decorospora gaudefroyi</name>
    <dbReference type="NCBI Taxonomy" id="184978"/>
    <lineage>
        <taxon>Eukaryota</taxon>
        <taxon>Fungi</taxon>
        <taxon>Dikarya</taxon>
        <taxon>Ascomycota</taxon>
        <taxon>Pezizomycotina</taxon>
        <taxon>Dothideomycetes</taxon>
        <taxon>Pleosporomycetidae</taxon>
        <taxon>Pleosporales</taxon>
        <taxon>Pleosporineae</taxon>
        <taxon>Pleosporaceae</taxon>
        <taxon>Decorospora</taxon>
    </lineage>
</organism>
<dbReference type="AlphaFoldDB" id="A0A6A5KT04"/>
<dbReference type="Proteomes" id="UP000800040">
    <property type="component" value="Unassembled WGS sequence"/>
</dbReference>
<sequence length="177" mass="20322">MNTEEVMYQASLHPEKYSNTFSDEQIKQLGYRPLYRAYRKRLRLLLVMYGRVLKRRMQSRRRAASSKPRPKAVKEEDDEADEEQPAKSKRGRKNVKQEVEDQAKGAKEEKIAERPKRASKKVKEAVKAESIDEAEETKPLKKQKPTTNSTFKQSKTAANAVKSEDRAIEARGGPVVC</sequence>
<evidence type="ECO:0000313" key="3">
    <source>
        <dbReference type="Proteomes" id="UP000800040"/>
    </source>
</evidence>
<evidence type="ECO:0000313" key="2">
    <source>
        <dbReference type="EMBL" id="KAF1837604.1"/>
    </source>
</evidence>
<protein>
    <submittedName>
        <fullName evidence="2">Uncharacterized protein</fullName>
    </submittedName>
</protein>
<dbReference type="OrthoDB" id="444592at2759"/>
<accession>A0A6A5KT04</accession>
<gene>
    <name evidence="2" type="ORF">BDW02DRAFT_565905</name>
</gene>
<evidence type="ECO:0000256" key="1">
    <source>
        <dbReference type="SAM" id="MobiDB-lite"/>
    </source>
</evidence>
<feature type="compositionally biased region" description="Basic and acidic residues" evidence="1">
    <location>
        <begin position="95"/>
        <end position="130"/>
    </location>
</feature>
<feature type="compositionally biased region" description="Basic residues" evidence="1">
    <location>
        <begin position="56"/>
        <end position="71"/>
    </location>
</feature>
<dbReference type="EMBL" id="ML975260">
    <property type="protein sequence ID" value="KAF1837604.1"/>
    <property type="molecule type" value="Genomic_DNA"/>
</dbReference>
<keyword evidence="3" id="KW-1185">Reference proteome</keyword>
<name>A0A6A5KT04_9PLEO</name>
<proteinExistence type="predicted"/>
<reference evidence="2" key="1">
    <citation type="submission" date="2020-01" db="EMBL/GenBank/DDBJ databases">
        <authorList>
            <consortium name="DOE Joint Genome Institute"/>
            <person name="Haridas S."/>
            <person name="Albert R."/>
            <person name="Binder M."/>
            <person name="Bloem J."/>
            <person name="Labutti K."/>
            <person name="Salamov A."/>
            <person name="Andreopoulos B."/>
            <person name="Baker S.E."/>
            <person name="Barry K."/>
            <person name="Bills G."/>
            <person name="Bluhm B.H."/>
            <person name="Cannon C."/>
            <person name="Castanera R."/>
            <person name="Culley D.E."/>
            <person name="Daum C."/>
            <person name="Ezra D."/>
            <person name="Gonzalez J.B."/>
            <person name="Henrissat B."/>
            <person name="Kuo A."/>
            <person name="Liang C."/>
            <person name="Lipzen A."/>
            <person name="Lutzoni F."/>
            <person name="Magnuson J."/>
            <person name="Mondo S."/>
            <person name="Nolan M."/>
            <person name="Ohm R."/>
            <person name="Pangilinan J."/>
            <person name="Park H.-J."/>
            <person name="Ramirez L."/>
            <person name="Alfaro M."/>
            <person name="Sun H."/>
            <person name="Tritt A."/>
            <person name="Yoshinaga Y."/>
            <person name="Zwiers L.-H."/>
            <person name="Turgeon B.G."/>
            <person name="Goodwin S.B."/>
            <person name="Spatafora J.W."/>
            <person name="Crous P.W."/>
            <person name="Grigoriev I.V."/>
        </authorList>
    </citation>
    <scope>NUCLEOTIDE SEQUENCE</scope>
    <source>
        <strain evidence="2">P77</strain>
    </source>
</reference>